<comment type="caution">
    <text evidence="2">The sequence shown here is derived from an EMBL/GenBank/DDBJ whole genome shotgun (WGS) entry which is preliminary data.</text>
</comment>
<keyword evidence="1" id="KW-0732">Signal</keyword>
<sequence length="239" mass="26200">MYRQRKWVPLLILILLSALILAACNDDPVEGVRSIELEDGALKEVYRVDEQIDFDNAFLLVTYTTGRVQRTKLTPNMVSGFSTDVPTNASTLTVQFAGFKIEWIYRVIGSSEAANSFRLNLTEGENRVIGVSCSGTENFPALGVMFEVVMTGMKLDYSLVPEDAVTVSADMNYSVNAEASSFKIVLWAKDGRTAMTDGALISFKIKKDGAEKAVLTLQRATVSDGDGDYTVPQSTIEII</sequence>
<accession>A0A9D1SHA2</accession>
<proteinExistence type="predicted"/>
<evidence type="ECO:0000313" key="2">
    <source>
        <dbReference type="EMBL" id="HIU60141.1"/>
    </source>
</evidence>
<reference evidence="2" key="1">
    <citation type="submission" date="2020-10" db="EMBL/GenBank/DDBJ databases">
        <authorList>
            <person name="Gilroy R."/>
        </authorList>
    </citation>
    <scope>NUCLEOTIDE SEQUENCE</scope>
    <source>
        <strain evidence="2">18911</strain>
    </source>
</reference>
<protein>
    <submittedName>
        <fullName evidence="2">Uncharacterized protein</fullName>
    </submittedName>
</protein>
<dbReference type="Gene3D" id="2.60.40.3630">
    <property type="match status" value="1"/>
</dbReference>
<evidence type="ECO:0000256" key="1">
    <source>
        <dbReference type="SAM" id="SignalP"/>
    </source>
</evidence>
<reference evidence="2" key="2">
    <citation type="journal article" date="2021" name="PeerJ">
        <title>Extensive microbial diversity within the chicken gut microbiome revealed by metagenomics and culture.</title>
        <authorList>
            <person name="Gilroy R."/>
            <person name="Ravi A."/>
            <person name="Getino M."/>
            <person name="Pursley I."/>
            <person name="Horton D.L."/>
            <person name="Alikhan N.F."/>
            <person name="Baker D."/>
            <person name="Gharbi K."/>
            <person name="Hall N."/>
            <person name="Watson M."/>
            <person name="Adriaenssens E.M."/>
            <person name="Foster-Nyarko E."/>
            <person name="Jarju S."/>
            <person name="Secka A."/>
            <person name="Antonio M."/>
            <person name="Oren A."/>
            <person name="Chaudhuri R.R."/>
            <person name="La Ragione R."/>
            <person name="Hildebrand F."/>
            <person name="Pallen M.J."/>
        </authorList>
    </citation>
    <scope>NUCLEOTIDE SEQUENCE</scope>
    <source>
        <strain evidence="2">18911</strain>
    </source>
</reference>
<evidence type="ECO:0000313" key="3">
    <source>
        <dbReference type="Proteomes" id="UP000824094"/>
    </source>
</evidence>
<dbReference type="EMBL" id="DVNF01000065">
    <property type="protein sequence ID" value="HIU60141.1"/>
    <property type="molecule type" value="Genomic_DNA"/>
</dbReference>
<feature type="chain" id="PRO_5038579658" evidence="1">
    <location>
        <begin position="23"/>
        <end position="239"/>
    </location>
</feature>
<organism evidence="2 3">
    <name type="scientific">Candidatus Stercoripulliclostridium merdigallinarum</name>
    <dbReference type="NCBI Taxonomy" id="2840951"/>
    <lineage>
        <taxon>Bacteria</taxon>
        <taxon>Bacillati</taxon>
        <taxon>Bacillota</taxon>
        <taxon>Clostridia</taxon>
        <taxon>Eubacteriales</taxon>
        <taxon>Candidatus Stercoripulliclostridium</taxon>
    </lineage>
</organism>
<dbReference type="PROSITE" id="PS51257">
    <property type="entry name" value="PROKAR_LIPOPROTEIN"/>
    <property type="match status" value="1"/>
</dbReference>
<dbReference type="Proteomes" id="UP000824094">
    <property type="component" value="Unassembled WGS sequence"/>
</dbReference>
<dbReference type="AlphaFoldDB" id="A0A9D1SHA2"/>
<feature type="signal peptide" evidence="1">
    <location>
        <begin position="1"/>
        <end position="22"/>
    </location>
</feature>
<gene>
    <name evidence="2" type="ORF">IAB05_01975</name>
</gene>
<name>A0A9D1SHA2_9FIRM</name>